<evidence type="ECO:0000313" key="1">
    <source>
        <dbReference type="EMBL" id="OXB06457.1"/>
    </source>
</evidence>
<accession>A0AB36P481</accession>
<dbReference type="Proteomes" id="UP000198431">
    <property type="component" value="Unassembled WGS sequence"/>
</dbReference>
<reference evidence="2 3" key="2">
    <citation type="submission" date="2016-11" db="EMBL/GenBank/DDBJ databases">
        <authorList>
            <person name="Varghese N."/>
            <person name="Submissions S."/>
        </authorList>
    </citation>
    <scope>NUCLEOTIDE SEQUENCE [LARGE SCALE GENOMIC DNA]</scope>
    <source>
        <strain evidence="2 3">DSM 6368</strain>
    </source>
</reference>
<dbReference type="EMBL" id="FRBX01000002">
    <property type="protein sequence ID" value="SHL89939.1"/>
    <property type="molecule type" value="Genomic_DNA"/>
</dbReference>
<dbReference type="Proteomes" id="UP000184216">
    <property type="component" value="Unassembled WGS sequence"/>
</dbReference>
<protein>
    <submittedName>
        <fullName evidence="1">Uncharacterized protein</fullName>
    </submittedName>
</protein>
<evidence type="ECO:0000313" key="3">
    <source>
        <dbReference type="Proteomes" id="UP000184216"/>
    </source>
</evidence>
<organism evidence="1 4">
    <name type="scientific">Flavobacterium pectinovorum</name>
    <dbReference type="NCBI Taxonomy" id="29533"/>
    <lineage>
        <taxon>Bacteria</taxon>
        <taxon>Pseudomonadati</taxon>
        <taxon>Bacteroidota</taxon>
        <taxon>Flavobacteriia</taxon>
        <taxon>Flavobacteriales</taxon>
        <taxon>Flavobacteriaceae</taxon>
        <taxon>Flavobacterium</taxon>
    </lineage>
</organism>
<dbReference type="AlphaFoldDB" id="A0AB36P481"/>
<comment type="caution">
    <text evidence="1">The sequence shown here is derived from an EMBL/GenBank/DDBJ whole genome shotgun (WGS) entry which is preliminary data.</text>
</comment>
<gene>
    <name evidence="1" type="ORF">B0A72_05260</name>
    <name evidence="2" type="ORF">SAMN05444387_1390</name>
</gene>
<name>A0AB36P481_9FLAO</name>
<dbReference type="EMBL" id="MUHB01000006">
    <property type="protein sequence ID" value="OXB06457.1"/>
    <property type="molecule type" value="Genomic_DNA"/>
</dbReference>
<evidence type="ECO:0000313" key="2">
    <source>
        <dbReference type="EMBL" id="SHL89939.1"/>
    </source>
</evidence>
<keyword evidence="3" id="KW-1185">Reference proteome</keyword>
<sequence>MKNKTLSSVFIICCYCCVHSQTNNKVGFTTTTPTEIIDVNGTARVRDIPANGNPNAIYTKPDGTVSTAKDQTFNAVKTLVVDANGVVGSIDGIAITTAPTIKTIQYARVSTPINASTPVNSITSIGILSIRFNSTTTGSGNWIEFNTSVANQVTAFAEVSGAGGNYFANWRTTAAAANTWYPATAQGVTAANRDTYDLMLTLHNSQEIYRVSLICNGSIAASGGIPAVPAQVIIFIEKLQ</sequence>
<proteinExistence type="predicted"/>
<evidence type="ECO:0000313" key="4">
    <source>
        <dbReference type="Proteomes" id="UP000198431"/>
    </source>
</evidence>
<reference evidence="1 4" key="1">
    <citation type="submission" date="2016-11" db="EMBL/GenBank/DDBJ databases">
        <title>Whole genomes of Flavobacteriaceae.</title>
        <authorList>
            <person name="Stine C."/>
            <person name="Li C."/>
            <person name="Tadesse D."/>
        </authorList>
    </citation>
    <scope>NUCLEOTIDE SEQUENCE [LARGE SCALE GENOMIC DNA]</scope>
    <source>
        <strain evidence="1 4">ATCC 19366</strain>
    </source>
</reference>
<dbReference type="RefSeq" id="WP_073394323.1">
    <property type="nucleotide sequence ID" value="NZ_FRBX01000002.1"/>
</dbReference>